<reference evidence="4" key="3">
    <citation type="submission" date="2016-06" db="UniProtKB">
        <authorList>
            <consortium name="WormBaseParasite"/>
        </authorList>
    </citation>
    <scope>IDENTIFICATION</scope>
</reference>
<evidence type="ECO:0000256" key="2">
    <source>
        <dbReference type="SAM" id="Phobius"/>
    </source>
</evidence>
<protein>
    <submittedName>
        <fullName evidence="4">Secreted protein</fullName>
    </submittedName>
</protein>
<dbReference type="Proteomes" id="UP000050741">
    <property type="component" value="Unassembled WGS sequence"/>
</dbReference>
<accession>A0A183CP33</accession>
<name>A0A183CP33_GLOPA</name>
<keyword evidence="3" id="KW-1185">Reference proteome</keyword>
<sequence>RPSTTKQHQSVSVQHQFPPFNLLPPTFVHHQQIPLQKLDYQPIMRFSSPLLMLMLAIVLVVAVVAVAQDDDDKDAKEKDKEHKEPAKTRPRRAIFSP</sequence>
<feature type="transmembrane region" description="Helical" evidence="2">
    <location>
        <begin position="50"/>
        <end position="68"/>
    </location>
</feature>
<dbReference type="WBParaSite" id="GPLIN_001464000">
    <property type="protein sequence ID" value="GPLIN_001464000"/>
    <property type="gene ID" value="GPLIN_001464000"/>
</dbReference>
<reference evidence="3" key="1">
    <citation type="submission" date="2013-12" db="EMBL/GenBank/DDBJ databases">
        <authorList>
            <person name="Aslett M."/>
        </authorList>
    </citation>
    <scope>NUCLEOTIDE SEQUENCE [LARGE SCALE GENOMIC DNA]</scope>
    <source>
        <strain evidence="3">Lindley</strain>
    </source>
</reference>
<reference evidence="3" key="2">
    <citation type="submission" date="2014-05" db="EMBL/GenBank/DDBJ databases">
        <title>The genome and life-stage specific transcriptomes of Globodera pallida elucidate key aspects of plant parasitism by a cyst nematode.</title>
        <authorList>
            <person name="Cotton J.A."/>
            <person name="Lilley C.J."/>
            <person name="Jones L.M."/>
            <person name="Kikuchi T."/>
            <person name="Reid A.J."/>
            <person name="Thorpe P."/>
            <person name="Tsai I.J."/>
            <person name="Beasley H."/>
            <person name="Blok V."/>
            <person name="Cock P.J.A."/>
            <person name="Van den Akker S.E."/>
            <person name="Holroyd N."/>
            <person name="Hunt M."/>
            <person name="Mantelin S."/>
            <person name="Naghra H."/>
            <person name="Pain A."/>
            <person name="Palomares-Rius J.E."/>
            <person name="Zarowiecki M."/>
            <person name="Berriman M."/>
            <person name="Jones J.T."/>
            <person name="Urwin P.E."/>
        </authorList>
    </citation>
    <scope>NUCLEOTIDE SEQUENCE [LARGE SCALE GENOMIC DNA]</scope>
    <source>
        <strain evidence="3">Lindley</strain>
    </source>
</reference>
<organism evidence="3 4">
    <name type="scientific">Globodera pallida</name>
    <name type="common">Potato cyst nematode worm</name>
    <name type="synonym">Heterodera pallida</name>
    <dbReference type="NCBI Taxonomy" id="36090"/>
    <lineage>
        <taxon>Eukaryota</taxon>
        <taxon>Metazoa</taxon>
        <taxon>Ecdysozoa</taxon>
        <taxon>Nematoda</taxon>
        <taxon>Chromadorea</taxon>
        <taxon>Rhabditida</taxon>
        <taxon>Tylenchina</taxon>
        <taxon>Tylenchomorpha</taxon>
        <taxon>Tylenchoidea</taxon>
        <taxon>Heteroderidae</taxon>
        <taxon>Heteroderinae</taxon>
        <taxon>Globodera</taxon>
    </lineage>
</organism>
<keyword evidence="2" id="KW-1133">Transmembrane helix</keyword>
<proteinExistence type="predicted"/>
<keyword evidence="2" id="KW-0812">Transmembrane</keyword>
<feature type="compositionally biased region" description="Basic and acidic residues" evidence="1">
    <location>
        <begin position="73"/>
        <end position="87"/>
    </location>
</feature>
<evidence type="ECO:0000313" key="3">
    <source>
        <dbReference type="Proteomes" id="UP000050741"/>
    </source>
</evidence>
<feature type="compositionally biased region" description="Basic residues" evidence="1">
    <location>
        <begin position="88"/>
        <end position="97"/>
    </location>
</feature>
<evidence type="ECO:0000256" key="1">
    <source>
        <dbReference type="SAM" id="MobiDB-lite"/>
    </source>
</evidence>
<evidence type="ECO:0000313" key="4">
    <source>
        <dbReference type="WBParaSite" id="GPLIN_001464000"/>
    </source>
</evidence>
<feature type="region of interest" description="Disordered" evidence="1">
    <location>
        <begin position="70"/>
        <end position="97"/>
    </location>
</feature>
<dbReference type="AlphaFoldDB" id="A0A183CP33"/>
<keyword evidence="2" id="KW-0472">Membrane</keyword>